<protein>
    <submittedName>
        <fullName evidence="6">LysR family transcriptional regulator</fullName>
    </submittedName>
</protein>
<evidence type="ECO:0000259" key="5">
    <source>
        <dbReference type="PROSITE" id="PS50931"/>
    </source>
</evidence>
<evidence type="ECO:0000313" key="7">
    <source>
        <dbReference type="Proteomes" id="UP000235616"/>
    </source>
</evidence>
<keyword evidence="4" id="KW-0804">Transcription</keyword>
<dbReference type="PANTHER" id="PTHR30537:SF5">
    <property type="entry name" value="HTH-TYPE TRANSCRIPTIONAL ACTIVATOR TTDR-RELATED"/>
    <property type="match status" value="1"/>
</dbReference>
<dbReference type="PANTHER" id="PTHR30537">
    <property type="entry name" value="HTH-TYPE TRANSCRIPTIONAL REGULATOR"/>
    <property type="match status" value="1"/>
</dbReference>
<dbReference type="GO" id="GO:0003700">
    <property type="term" value="F:DNA-binding transcription factor activity"/>
    <property type="evidence" value="ECO:0007669"/>
    <property type="project" value="InterPro"/>
</dbReference>
<name>A0A2N7VHT3_9BURK</name>
<keyword evidence="3" id="KW-0238">DNA-binding</keyword>
<proteinExistence type="inferred from homology"/>
<evidence type="ECO:0000256" key="1">
    <source>
        <dbReference type="ARBA" id="ARBA00009437"/>
    </source>
</evidence>
<dbReference type="Pfam" id="PF00126">
    <property type="entry name" value="HTH_1"/>
    <property type="match status" value="1"/>
</dbReference>
<comment type="similarity">
    <text evidence="1">Belongs to the LysR transcriptional regulatory family.</text>
</comment>
<evidence type="ECO:0000256" key="4">
    <source>
        <dbReference type="ARBA" id="ARBA00023163"/>
    </source>
</evidence>
<dbReference type="PROSITE" id="PS50931">
    <property type="entry name" value="HTH_LYSR"/>
    <property type="match status" value="1"/>
</dbReference>
<comment type="caution">
    <text evidence="6">The sequence shown here is derived from an EMBL/GenBank/DDBJ whole genome shotgun (WGS) entry which is preliminary data.</text>
</comment>
<dbReference type="Proteomes" id="UP000235616">
    <property type="component" value="Unassembled WGS sequence"/>
</dbReference>
<feature type="domain" description="HTH lysR-type" evidence="5">
    <location>
        <begin position="2"/>
        <end position="59"/>
    </location>
</feature>
<evidence type="ECO:0000313" key="6">
    <source>
        <dbReference type="EMBL" id="PMS16709.1"/>
    </source>
</evidence>
<evidence type="ECO:0000256" key="2">
    <source>
        <dbReference type="ARBA" id="ARBA00023015"/>
    </source>
</evidence>
<dbReference type="Gene3D" id="1.10.10.10">
    <property type="entry name" value="Winged helix-like DNA-binding domain superfamily/Winged helix DNA-binding domain"/>
    <property type="match status" value="1"/>
</dbReference>
<reference evidence="6 7" key="1">
    <citation type="submission" date="2018-01" db="EMBL/GenBank/DDBJ databases">
        <title>Whole genome analyses suggest that Burkholderia sensu lato contains two further novel genera in the rhizoxinica-symbiotica group Mycetohabitans gen. nov., and Trinickia gen. nov.: implications for the evolution of diazotrophy and nodulation in the Burkholderiaceae.</title>
        <authorList>
            <person name="Estrada-de los Santos P."/>
            <person name="Palmer M."/>
            <person name="Chavez-Ramirez B."/>
            <person name="Beukes C."/>
            <person name="Steenkamp E.T."/>
            <person name="Hirsch A.M."/>
            <person name="Manyaka P."/>
            <person name="Maluk M."/>
            <person name="Lafos M."/>
            <person name="Crook M."/>
            <person name="Gross E."/>
            <person name="Simon M.F."/>
            <person name="Bueno dos Reis Junior F."/>
            <person name="Poole P.S."/>
            <person name="Venter S.N."/>
            <person name="James E.K."/>
        </authorList>
    </citation>
    <scope>NUCLEOTIDE SEQUENCE [LARGE SCALE GENOMIC DNA]</scope>
    <source>
        <strain evidence="6 7">GIMN1.004</strain>
    </source>
</reference>
<dbReference type="RefSeq" id="WP_102647756.1">
    <property type="nucleotide sequence ID" value="NZ_PNYA01000023.1"/>
</dbReference>
<dbReference type="InterPro" id="IPR005119">
    <property type="entry name" value="LysR_subst-bd"/>
</dbReference>
<dbReference type="InterPro" id="IPR058163">
    <property type="entry name" value="LysR-type_TF_proteobact-type"/>
</dbReference>
<dbReference type="InterPro" id="IPR000847">
    <property type="entry name" value="LysR_HTH_N"/>
</dbReference>
<dbReference type="EMBL" id="PNYA01000023">
    <property type="protein sequence ID" value="PMS16709.1"/>
    <property type="molecule type" value="Genomic_DNA"/>
</dbReference>
<dbReference type="Gene3D" id="3.40.190.290">
    <property type="match status" value="1"/>
</dbReference>
<accession>A0A2N7VHT3</accession>
<keyword evidence="2" id="KW-0805">Transcription regulation</keyword>
<dbReference type="GO" id="GO:0043565">
    <property type="term" value="F:sequence-specific DNA binding"/>
    <property type="evidence" value="ECO:0007669"/>
    <property type="project" value="TreeGrafter"/>
</dbReference>
<dbReference type="SUPFAM" id="SSF53850">
    <property type="entry name" value="Periplasmic binding protein-like II"/>
    <property type="match status" value="1"/>
</dbReference>
<dbReference type="InterPro" id="IPR036388">
    <property type="entry name" value="WH-like_DNA-bd_sf"/>
</dbReference>
<dbReference type="AlphaFoldDB" id="A0A2N7VHT3"/>
<gene>
    <name evidence="6" type="ORF">C0Z18_23005</name>
</gene>
<dbReference type="OrthoDB" id="8954631at2"/>
<keyword evidence="7" id="KW-1185">Reference proteome</keyword>
<organism evidence="6 7">
    <name type="scientific">Trinickia dabaoshanensis</name>
    <dbReference type="NCBI Taxonomy" id="564714"/>
    <lineage>
        <taxon>Bacteria</taxon>
        <taxon>Pseudomonadati</taxon>
        <taxon>Pseudomonadota</taxon>
        <taxon>Betaproteobacteria</taxon>
        <taxon>Burkholderiales</taxon>
        <taxon>Burkholderiaceae</taxon>
        <taxon>Trinickia</taxon>
    </lineage>
</organism>
<dbReference type="InterPro" id="IPR036390">
    <property type="entry name" value="WH_DNA-bd_sf"/>
</dbReference>
<dbReference type="Pfam" id="PF03466">
    <property type="entry name" value="LysR_substrate"/>
    <property type="match status" value="1"/>
</dbReference>
<evidence type="ECO:0000256" key="3">
    <source>
        <dbReference type="ARBA" id="ARBA00023125"/>
    </source>
</evidence>
<dbReference type="GO" id="GO:0006351">
    <property type="term" value="P:DNA-templated transcription"/>
    <property type="evidence" value="ECO:0007669"/>
    <property type="project" value="TreeGrafter"/>
</dbReference>
<dbReference type="SUPFAM" id="SSF46785">
    <property type="entry name" value="Winged helix' DNA-binding domain"/>
    <property type="match status" value="1"/>
</dbReference>
<sequence>MLQLEDMQLLRALGASPSLAAAARLLDLTPPAVTVRLQRIEERMGMRLATRAARGISLTDEGQRLVQEAIEILERIESIASRLSGESSGVSGHLRVVAPFGFGREYVAPLVRDLHRSHPNLAISLVLVESPLAAASGADAVISIGHIKGSSWVGHFLAPNDRFLCASPALARSLSKLKHPSELNMHPYLTLRENDEDVTRLRLTQYDAAGKRTGKAVTVRLDSALSSNDGTVVRDWAVDGLGVVARSEWDCARLIAQGKLKRVLPAWRLEPAPVIALTPTRQGLTIRQRVFLDAAKRAFDPVPWRASPHRGSRPL</sequence>